<dbReference type="EMBL" id="CH476748">
    <property type="protein sequence ID" value="EIE90931.1"/>
    <property type="molecule type" value="Genomic_DNA"/>
</dbReference>
<accession>I1CR51</accession>
<proteinExistence type="predicted"/>
<dbReference type="GeneID" id="93622607"/>
<dbReference type="Gene3D" id="3.40.50.1820">
    <property type="entry name" value="alpha/beta hydrolase"/>
    <property type="match status" value="1"/>
</dbReference>
<dbReference type="RefSeq" id="XP_067526327.1">
    <property type="nucleotide sequence ID" value="XM_067670226.1"/>
</dbReference>
<dbReference type="PANTHER" id="PTHR31591:SF1">
    <property type="entry name" value="UPF0613 PROTEIN PB24D3.06C"/>
    <property type="match status" value="1"/>
</dbReference>
<dbReference type="VEuPathDB" id="FungiDB:RO3G_15642"/>
<dbReference type="eggNOG" id="KOG4840">
    <property type="taxonomic scope" value="Eukaryota"/>
</dbReference>
<organism evidence="1 2">
    <name type="scientific">Rhizopus delemar (strain RA 99-880 / ATCC MYA-4621 / FGSC 9543 / NRRL 43880)</name>
    <name type="common">Mucormycosis agent</name>
    <name type="synonym">Rhizopus arrhizus var. delemar</name>
    <dbReference type="NCBI Taxonomy" id="246409"/>
    <lineage>
        <taxon>Eukaryota</taxon>
        <taxon>Fungi</taxon>
        <taxon>Fungi incertae sedis</taxon>
        <taxon>Mucoromycota</taxon>
        <taxon>Mucoromycotina</taxon>
        <taxon>Mucoromycetes</taxon>
        <taxon>Mucorales</taxon>
        <taxon>Mucorineae</taxon>
        <taxon>Rhizopodaceae</taxon>
        <taxon>Rhizopus</taxon>
    </lineage>
</organism>
<dbReference type="Proteomes" id="UP000009138">
    <property type="component" value="Unassembled WGS sequence"/>
</dbReference>
<dbReference type="InterPro" id="IPR029058">
    <property type="entry name" value="AB_hydrolase_fold"/>
</dbReference>
<name>I1CR51_RHIO9</name>
<protein>
    <submittedName>
        <fullName evidence="1">UPF0613 protein c</fullName>
    </submittedName>
</protein>
<evidence type="ECO:0000313" key="1">
    <source>
        <dbReference type="EMBL" id="EIE90931.1"/>
    </source>
</evidence>
<dbReference type="OrthoDB" id="10034502at2759"/>
<keyword evidence="2" id="KW-1185">Reference proteome</keyword>
<dbReference type="Pfam" id="PF08538">
    <property type="entry name" value="DUF1749"/>
    <property type="match status" value="1"/>
</dbReference>
<dbReference type="PANTHER" id="PTHR31591">
    <property type="entry name" value="UPF0613 PROTEIN PB24D3.06C"/>
    <property type="match status" value="1"/>
</dbReference>
<dbReference type="InterPro" id="IPR013744">
    <property type="entry name" value="SidJ"/>
</dbReference>
<reference evidence="1 2" key="1">
    <citation type="journal article" date="2009" name="PLoS Genet.">
        <title>Genomic analysis of the basal lineage fungus Rhizopus oryzae reveals a whole-genome duplication.</title>
        <authorList>
            <person name="Ma L.-J."/>
            <person name="Ibrahim A.S."/>
            <person name="Skory C."/>
            <person name="Grabherr M.G."/>
            <person name="Burger G."/>
            <person name="Butler M."/>
            <person name="Elias M."/>
            <person name="Idnurm A."/>
            <person name="Lang B.F."/>
            <person name="Sone T."/>
            <person name="Abe A."/>
            <person name="Calvo S.E."/>
            <person name="Corrochano L.M."/>
            <person name="Engels R."/>
            <person name="Fu J."/>
            <person name="Hansberg W."/>
            <person name="Kim J.-M."/>
            <person name="Kodira C.D."/>
            <person name="Koehrsen M.J."/>
            <person name="Liu B."/>
            <person name="Miranda-Saavedra D."/>
            <person name="O'Leary S."/>
            <person name="Ortiz-Castellanos L."/>
            <person name="Poulter R."/>
            <person name="Rodriguez-Romero J."/>
            <person name="Ruiz-Herrera J."/>
            <person name="Shen Y.-Q."/>
            <person name="Zeng Q."/>
            <person name="Galagan J."/>
            <person name="Birren B.W."/>
            <person name="Cuomo C.A."/>
            <person name="Wickes B.L."/>
        </authorList>
    </citation>
    <scope>NUCLEOTIDE SEQUENCE [LARGE SCALE GENOMIC DNA]</scope>
    <source>
        <strain evidence="2">RA 99-880 / ATCC MYA-4621 / FGSC 9543 / NRRL 43880</strain>
    </source>
</reference>
<sequence>MNFSGELFTYDEDARLIAFESGLVQSDKTIVFIGGLGDGLNAVPYLKPLETTLKSIGWSLTQVQLSSSVTGYGISSLQKDTSELDKLIYYLTTKRGKKSIIFLGHSTGKQNKLACFSSKPNLTSKVVRIVFGTVNVANTIKQFWVIFYKLPSQIVNTWTRIYLTFKPQWN</sequence>
<dbReference type="AlphaFoldDB" id="I1CR51"/>
<dbReference type="OMA" id="AECTKYI"/>
<evidence type="ECO:0000313" key="2">
    <source>
        <dbReference type="Proteomes" id="UP000009138"/>
    </source>
</evidence>
<dbReference type="InParanoid" id="I1CR51"/>
<gene>
    <name evidence="1" type="ORF">RO3G_15642</name>
</gene>